<keyword evidence="3" id="KW-1185">Reference proteome</keyword>
<feature type="compositionally biased region" description="Low complexity" evidence="1">
    <location>
        <begin position="62"/>
        <end position="73"/>
    </location>
</feature>
<dbReference type="AlphaFoldDB" id="A0A4Y1ZZB9"/>
<dbReference type="Proteomes" id="UP000499080">
    <property type="component" value="Unassembled WGS sequence"/>
</dbReference>
<evidence type="ECO:0000256" key="1">
    <source>
        <dbReference type="SAM" id="MobiDB-lite"/>
    </source>
</evidence>
<name>A0A4Y1ZZB9_ARAVE</name>
<dbReference type="EMBL" id="BGPR01000002">
    <property type="protein sequence ID" value="GBL72818.1"/>
    <property type="molecule type" value="Genomic_DNA"/>
</dbReference>
<reference evidence="2 3" key="1">
    <citation type="journal article" date="2019" name="Sci. Rep.">
        <title>Orb-weaving spider Araneus ventricosus genome elucidates the spidroin gene catalogue.</title>
        <authorList>
            <person name="Kono N."/>
            <person name="Nakamura H."/>
            <person name="Ohtoshi R."/>
            <person name="Moran D.A.P."/>
            <person name="Shinohara A."/>
            <person name="Yoshida Y."/>
            <person name="Fujiwara M."/>
            <person name="Mori M."/>
            <person name="Tomita M."/>
            <person name="Arakawa K."/>
        </authorList>
    </citation>
    <scope>NUCLEOTIDE SEQUENCE [LARGE SCALE GENOMIC DNA]</scope>
</reference>
<accession>A0A4Y1ZZB9</accession>
<evidence type="ECO:0000313" key="3">
    <source>
        <dbReference type="Proteomes" id="UP000499080"/>
    </source>
</evidence>
<organism evidence="2 3">
    <name type="scientific">Araneus ventricosus</name>
    <name type="common">Orbweaver spider</name>
    <name type="synonym">Epeira ventricosa</name>
    <dbReference type="NCBI Taxonomy" id="182803"/>
    <lineage>
        <taxon>Eukaryota</taxon>
        <taxon>Metazoa</taxon>
        <taxon>Ecdysozoa</taxon>
        <taxon>Arthropoda</taxon>
        <taxon>Chelicerata</taxon>
        <taxon>Arachnida</taxon>
        <taxon>Araneae</taxon>
        <taxon>Araneomorphae</taxon>
        <taxon>Entelegynae</taxon>
        <taxon>Araneoidea</taxon>
        <taxon>Araneidae</taxon>
        <taxon>Araneus</taxon>
    </lineage>
</organism>
<proteinExistence type="predicted"/>
<feature type="region of interest" description="Disordered" evidence="1">
    <location>
        <begin position="62"/>
        <end position="88"/>
    </location>
</feature>
<gene>
    <name evidence="2" type="ORF">AVEN_128025_1</name>
</gene>
<evidence type="ECO:0000313" key="2">
    <source>
        <dbReference type="EMBL" id="GBL72818.1"/>
    </source>
</evidence>
<sequence>MIKFSESLGRSGLEAESRIRVPIRRKVNLVNGSGALLNQSRLIRCPAGVEWNFGEEGKWVQSQVSSSTSDNDSPLCSPALNSPCVAPE</sequence>
<comment type="caution">
    <text evidence="2">The sequence shown here is derived from an EMBL/GenBank/DDBJ whole genome shotgun (WGS) entry which is preliminary data.</text>
</comment>
<protein>
    <submittedName>
        <fullName evidence="2">Uncharacterized protein</fullName>
    </submittedName>
</protein>